<reference evidence="5" key="1">
    <citation type="journal article" date="2014" name="Front. Microbiol.">
        <title>High frequency of phylogenetically diverse reductive dehalogenase-homologous genes in deep subseafloor sedimentary metagenomes.</title>
        <authorList>
            <person name="Kawai M."/>
            <person name="Futagami T."/>
            <person name="Toyoda A."/>
            <person name="Takaki Y."/>
            <person name="Nishi S."/>
            <person name="Hori S."/>
            <person name="Arai W."/>
            <person name="Tsubouchi T."/>
            <person name="Morono Y."/>
            <person name="Uchiyama I."/>
            <person name="Ito T."/>
            <person name="Fujiyama A."/>
            <person name="Inagaki F."/>
            <person name="Takami H."/>
        </authorList>
    </citation>
    <scope>NUCLEOTIDE SEQUENCE</scope>
    <source>
        <strain evidence="5">Expedition CK06-06</strain>
    </source>
</reference>
<evidence type="ECO:0000259" key="4">
    <source>
        <dbReference type="Pfam" id="PF04586"/>
    </source>
</evidence>
<accession>X0UBT4</accession>
<comment type="caution">
    <text evidence="5">The sequence shown here is derived from an EMBL/GenBank/DDBJ whole genome shotgun (WGS) entry which is preliminary data.</text>
</comment>
<gene>
    <name evidence="5" type="ORF">S01H1_30542</name>
</gene>
<keyword evidence="3" id="KW-0378">Hydrolase</keyword>
<dbReference type="GO" id="GO:0006508">
    <property type="term" value="P:proteolysis"/>
    <property type="evidence" value="ECO:0007669"/>
    <property type="project" value="UniProtKB-KW"/>
</dbReference>
<evidence type="ECO:0000256" key="3">
    <source>
        <dbReference type="ARBA" id="ARBA00022801"/>
    </source>
</evidence>
<keyword evidence="1" id="KW-1188">Viral release from host cell</keyword>
<keyword evidence="2" id="KW-0645">Protease</keyword>
<evidence type="ECO:0000256" key="2">
    <source>
        <dbReference type="ARBA" id="ARBA00022670"/>
    </source>
</evidence>
<sequence length="133" mass="14930">MEDFILKDFAAEVKAVEGERALNVTITTNTVDRSGDIVEPKGGKLTNFRKNPVVLMAHDYQGLPIGKASNLEKTENGVNAKVTFPEEGVYPLADTVYNMYKQKYMRAWSIGFIPIKSEDIVDEEDEKKMGRGR</sequence>
<dbReference type="Pfam" id="PF04586">
    <property type="entry name" value="Peptidase_S78"/>
    <property type="match status" value="1"/>
</dbReference>
<dbReference type="GO" id="GO:0008233">
    <property type="term" value="F:peptidase activity"/>
    <property type="evidence" value="ECO:0007669"/>
    <property type="project" value="UniProtKB-KW"/>
</dbReference>
<dbReference type="EMBL" id="BARS01018805">
    <property type="protein sequence ID" value="GAF85935.1"/>
    <property type="molecule type" value="Genomic_DNA"/>
</dbReference>
<feature type="non-terminal residue" evidence="5">
    <location>
        <position position="133"/>
    </location>
</feature>
<evidence type="ECO:0000256" key="1">
    <source>
        <dbReference type="ARBA" id="ARBA00022612"/>
    </source>
</evidence>
<feature type="domain" description="Prohead serine protease" evidence="4">
    <location>
        <begin position="31"/>
        <end position="129"/>
    </location>
</feature>
<proteinExistence type="predicted"/>
<dbReference type="InterPro" id="IPR054613">
    <property type="entry name" value="Peptidase_S78_dom"/>
</dbReference>
<organism evidence="5">
    <name type="scientific">marine sediment metagenome</name>
    <dbReference type="NCBI Taxonomy" id="412755"/>
    <lineage>
        <taxon>unclassified sequences</taxon>
        <taxon>metagenomes</taxon>
        <taxon>ecological metagenomes</taxon>
    </lineage>
</organism>
<protein>
    <recommendedName>
        <fullName evidence="4">Prohead serine protease domain-containing protein</fullName>
    </recommendedName>
</protein>
<name>X0UBT4_9ZZZZ</name>
<dbReference type="AlphaFoldDB" id="X0UBT4"/>
<evidence type="ECO:0000313" key="5">
    <source>
        <dbReference type="EMBL" id="GAF85935.1"/>
    </source>
</evidence>